<evidence type="ECO:0000256" key="2">
    <source>
        <dbReference type="ARBA" id="ARBA00022857"/>
    </source>
</evidence>
<reference evidence="9" key="1">
    <citation type="submission" date="2021-01" db="EMBL/GenBank/DDBJ databases">
        <authorList>
            <person name="Corre E."/>
            <person name="Pelletier E."/>
            <person name="Niang G."/>
            <person name="Scheremetjew M."/>
            <person name="Finn R."/>
            <person name="Kale V."/>
            <person name="Holt S."/>
            <person name="Cochrane G."/>
            <person name="Meng A."/>
            <person name="Brown T."/>
            <person name="Cohen L."/>
        </authorList>
    </citation>
    <scope>NUCLEOTIDE SEQUENCE</scope>
    <source>
        <strain evidence="9">OF101</strain>
    </source>
</reference>
<feature type="domain" description="NADP-dependent oxidoreductase" evidence="8">
    <location>
        <begin position="59"/>
        <end position="289"/>
    </location>
</feature>
<evidence type="ECO:0000256" key="5">
    <source>
        <dbReference type="PIRSR" id="PIRSR000097-2"/>
    </source>
</evidence>
<dbReference type="PANTHER" id="PTHR43827:SF3">
    <property type="entry name" value="NADP-DEPENDENT OXIDOREDUCTASE DOMAIN-CONTAINING PROTEIN"/>
    <property type="match status" value="1"/>
</dbReference>
<evidence type="ECO:0000256" key="7">
    <source>
        <dbReference type="SAM" id="SignalP"/>
    </source>
</evidence>
<organism evidence="9">
    <name type="scientific">Alexandrium catenella</name>
    <name type="common">Red tide dinoflagellate</name>
    <name type="synonym">Gonyaulax catenella</name>
    <dbReference type="NCBI Taxonomy" id="2925"/>
    <lineage>
        <taxon>Eukaryota</taxon>
        <taxon>Sar</taxon>
        <taxon>Alveolata</taxon>
        <taxon>Dinophyceae</taxon>
        <taxon>Gonyaulacales</taxon>
        <taxon>Pyrocystaceae</taxon>
        <taxon>Alexandrium</taxon>
    </lineage>
</organism>
<evidence type="ECO:0000256" key="4">
    <source>
        <dbReference type="PIRSR" id="PIRSR000097-1"/>
    </source>
</evidence>
<dbReference type="EMBL" id="HBGE01116308">
    <property type="protein sequence ID" value="CAD9192603.1"/>
    <property type="molecule type" value="Transcribed_RNA"/>
</dbReference>
<feature type="chain" id="PRO_5031019163" description="NADP-dependent oxidoreductase domain-containing protein" evidence="7">
    <location>
        <begin position="17"/>
        <end position="290"/>
    </location>
</feature>
<comment type="similarity">
    <text evidence="1">Belongs to the aldo/keto reductase family.</text>
</comment>
<name>A0A7S1SEI9_ALECA</name>
<keyword evidence="2" id="KW-0521">NADP</keyword>
<evidence type="ECO:0000256" key="1">
    <source>
        <dbReference type="ARBA" id="ARBA00007905"/>
    </source>
</evidence>
<keyword evidence="3" id="KW-0560">Oxidoreductase</keyword>
<proteinExistence type="inferred from homology"/>
<dbReference type="GO" id="GO:1990002">
    <property type="term" value="F:methylglyoxal reductase (NADPH) (acetol producing) activity"/>
    <property type="evidence" value="ECO:0007669"/>
    <property type="project" value="TreeGrafter"/>
</dbReference>
<evidence type="ECO:0000256" key="6">
    <source>
        <dbReference type="PIRSR" id="PIRSR000097-3"/>
    </source>
</evidence>
<dbReference type="AlphaFoldDB" id="A0A7S1SEI9"/>
<keyword evidence="7" id="KW-0732">Signal</keyword>
<dbReference type="PIRSF" id="PIRSF000097">
    <property type="entry name" value="AKR"/>
    <property type="match status" value="1"/>
</dbReference>
<accession>A0A7S1SEI9</accession>
<dbReference type="Pfam" id="PF00248">
    <property type="entry name" value="Aldo_ket_red"/>
    <property type="match status" value="1"/>
</dbReference>
<dbReference type="CDD" id="cd19071">
    <property type="entry name" value="AKR_AKR1-5-like"/>
    <property type="match status" value="1"/>
</dbReference>
<evidence type="ECO:0000313" key="9">
    <source>
        <dbReference type="EMBL" id="CAD9192603.1"/>
    </source>
</evidence>
<sequence>MLRVLAVLAAVPCAPALRAARGYPALELPGIPLKGSSRPMPAMGFGTCCRKTSQGQALVNSTKIFLRLGGRHIDTAQKYSNHKDIKRAIQESGVPREELWITSKVNTITSNLTREGVVQAVDDSLRELNLAYLDLMLLHRPAVDPALRAEQWRGLIDAKVAGKVLNIGVSNYDVAMIKGLINATGVAPAVNQMGFNPANAHAKRKIVRFCVDNGIAVTAFGSVRDQTTKDKVSYFSKMHNATGAQLLLRWAMDQGVSVIPGATSEEHISENLRTPTFHLAPNEVQELEQR</sequence>
<dbReference type="InterPro" id="IPR020471">
    <property type="entry name" value="AKR"/>
</dbReference>
<dbReference type="GO" id="GO:0051596">
    <property type="term" value="P:methylglyoxal catabolic process"/>
    <property type="evidence" value="ECO:0007669"/>
    <property type="project" value="TreeGrafter"/>
</dbReference>
<evidence type="ECO:0000256" key="3">
    <source>
        <dbReference type="ARBA" id="ARBA00023002"/>
    </source>
</evidence>
<dbReference type="PRINTS" id="PR00069">
    <property type="entry name" value="ALDKETRDTASE"/>
</dbReference>
<feature type="active site" description="Proton donor" evidence="4">
    <location>
        <position position="79"/>
    </location>
</feature>
<dbReference type="Gene3D" id="3.20.20.100">
    <property type="entry name" value="NADP-dependent oxidoreductase domain"/>
    <property type="match status" value="1"/>
</dbReference>
<feature type="site" description="Lowers pKa of active site Tyr" evidence="6">
    <location>
        <position position="104"/>
    </location>
</feature>
<dbReference type="InterPro" id="IPR023210">
    <property type="entry name" value="NADP_OxRdtase_dom"/>
</dbReference>
<feature type="signal peptide" evidence="7">
    <location>
        <begin position="1"/>
        <end position="16"/>
    </location>
</feature>
<gene>
    <name evidence="9" type="ORF">ACAT0790_LOCUS69378</name>
</gene>
<dbReference type="PANTHER" id="PTHR43827">
    <property type="entry name" value="2,5-DIKETO-D-GLUCONIC ACID REDUCTASE"/>
    <property type="match status" value="1"/>
</dbReference>
<evidence type="ECO:0000259" key="8">
    <source>
        <dbReference type="Pfam" id="PF00248"/>
    </source>
</evidence>
<dbReference type="SUPFAM" id="SSF51430">
    <property type="entry name" value="NAD(P)-linked oxidoreductase"/>
    <property type="match status" value="1"/>
</dbReference>
<feature type="binding site" evidence="5">
    <location>
        <position position="139"/>
    </location>
    <ligand>
        <name>substrate</name>
    </ligand>
</feature>
<dbReference type="InterPro" id="IPR036812">
    <property type="entry name" value="NAD(P)_OxRdtase_dom_sf"/>
</dbReference>
<protein>
    <recommendedName>
        <fullName evidence="8">NADP-dependent oxidoreductase domain-containing protein</fullName>
    </recommendedName>
</protein>